<dbReference type="Pfam" id="PF00632">
    <property type="entry name" value="HECT"/>
    <property type="match status" value="1"/>
</dbReference>
<dbReference type="Proteomes" id="UP001310594">
    <property type="component" value="Unassembled WGS sequence"/>
</dbReference>
<dbReference type="SUPFAM" id="SSF56204">
    <property type="entry name" value="Hect, E3 ligase catalytic domain"/>
    <property type="match status" value="1"/>
</dbReference>
<dbReference type="Gene3D" id="3.90.1750.10">
    <property type="entry name" value="Hect, E3 ligase catalytic domains"/>
    <property type="match status" value="1"/>
</dbReference>
<feature type="domain" description="HECT" evidence="6">
    <location>
        <begin position="466"/>
        <end position="841"/>
    </location>
</feature>
<dbReference type="InterPro" id="IPR035983">
    <property type="entry name" value="Hect_E3_ubiquitin_ligase"/>
</dbReference>
<evidence type="ECO:0000256" key="5">
    <source>
        <dbReference type="PROSITE-ProRule" id="PRU00104"/>
    </source>
</evidence>
<evidence type="ECO:0000256" key="4">
    <source>
        <dbReference type="ARBA" id="ARBA00022786"/>
    </source>
</evidence>
<dbReference type="InterPro" id="IPR032353">
    <property type="entry name" value="AZUL"/>
</dbReference>
<dbReference type="EC" id="2.3.2.26" evidence="2"/>
<dbReference type="PROSITE" id="PS50237">
    <property type="entry name" value="HECT"/>
    <property type="match status" value="1"/>
</dbReference>
<comment type="caution">
    <text evidence="7">The sequence shown here is derived from an EMBL/GenBank/DDBJ whole genome shotgun (WGS) entry which is preliminary data.</text>
</comment>
<evidence type="ECO:0000313" key="7">
    <source>
        <dbReference type="EMBL" id="KAK5697403.1"/>
    </source>
</evidence>
<dbReference type="Gene3D" id="6.10.130.10">
    <property type="entry name" value="Ubiquitin-protein ligase E3A, N-terminal zinc-binding domain (AZUL)"/>
    <property type="match status" value="1"/>
</dbReference>
<comment type="catalytic activity">
    <reaction evidence="1">
        <text>S-ubiquitinyl-[E2 ubiquitin-conjugating enzyme]-L-cysteine + [acceptor protein]-L-lysine = [E2 ubiquitin-conjugating enzyme]-L-cysteine + N(6)-ubiquitinyl-[acceptor protein]-L-lysine.</text>
        <dbReference type="EC" id="2.3.2.26"/>
    </reaction>
</comment>
<evidence type="ECO:0000256" key="1">
    <source>
        <dbReference type="ARBA" id="ARBA00000885"/>
    </source>
</evidence>
<organism evidence="7 8">
    <name type="scientific">Elasticomyces elasticus</name>
    <dbReference type="NCBI Taxonomy" id="574655"/>
    <lineage>
        <taxon>Eukaryota</taxon>
        <taxon>Fungi</taxon>
        <taxon>Dikarya</taxon>
        <taxon>Ascomycota</taxon>
        <taxon>Pezizomycotina</taxon>
        <taxon>Dothideomycetes</taxon>
        <taxon>Dothideomycetidae</taxon>
        <taxon>Mycosphaerellales</taxon>
        <taxon>Teratosphaeriaceae</taxon>
        <taxon>Elasticomyces</taxon>
    </lineage>
</organism>
<dbReference type="Gene3D" id="3.30.2410.10">
    <property type="entry name" value="Hect, E3 ligase catalytic domain"/>
    <property type="match status" value="1"/>
</dbReference>
<evidence type="ECO:0000313" key="8">
    <source>
        <dbReference type="Proteomes" id="UP001310594"/>
    </source>
</evidence>
<dbReference type="Pfam" id="PF16558">
    <property type="entry name" value="AZUL"/>
    <property type="match status" value="1"/>
</dbReference>
<feature type="active site" description="Glycyl thioester intermediate" evidence="5">
    <location>
        <position position="808"/>
    </location>
</feature>
<sequence>MATDISALQNLLSHLVGQLLHGCGEKSCREPLCDTGRRNATPDKRPVRKYTPRSARAIALALVGGPSPRKHICPHYSLKAEEQPEANEGPQDPSSLEQQLCDTLVLRNLCDPTTPMSIQLDRLTVIKQSLEPLLIHIRLSDVAPSSFVSNERAMTLLCGAVRACLDSLPAVREIEYDFVDRWIREGSAYPTAKLTRSTFESPDVWVSILDGFERGQSLMSYIVEAIAMRTDLEVRLVRVKGYLGMSSKTPPEREFLPRLMERLDLPSELQSVAIVQLVLWLKRTFMLHWNGKPSIPHRSAAGGAMVFLRSTTQLARTRGDTLAVVMAELPVADKISAVDMTESWIALQVETRKLDEAGRKAVEAGNERQGSPDVLADVDNAPNLHILDSGLIKDHERALYFRMINYLKMQRAYSNAANAIELRRSLRVQVGEPRGQIKYNEEHYLLLNLSRTNILRDAYDQLWHRRSAELFRPLRVRLGQVEEMEVGQDLGGVQIEAFNLIWKEAFAEEAGLFTTDTATLLSYFRVGSLQPLHHFEILGVLFGLAVHNGIILPVSFPAVFYKLLLGKAPIDGGHLGLADLADGWPRESKSLQQFNDDPDADYAEFQFGMEANGVRLYAREPAMYDDNSDDSVILEVVNAFSTETGAEVQVDSLSWPGLKFKEGDRATVEPVVAATKERYLTAYVGWVVANSVMPQLKAFRRGFHRIVDQHSLSILSSTPDALKSALEGSTRLDVDDLRKYATYTNYTPKSSYIVSFWDVVKNWPEEKQRQLLKFVTAVERVPLGGCRYMKFQITRAWNPYLLPESSTCFSTLKLPQYDTKKTLDKKLTLALKFGVEGFGNA</sequence>
<evidence type="ECO:0000256" key="2">
    <source>
        <dbReference type="ARBA" id="ARBA00012485"/>
    </source>
</evidence>
<dbReference type="PANTHER" id="PTHR45700">
    <property type="entry name" value="UBIQUITIN-PROTEIN LIGASE E3C"/>
    <property type="match status" value="1"/>
</dbReference>
<dbReference type="GO" id="GO:0000209">
    <property type="term" value="P:protein polyubiquitination"/>
    <property type="evidence" value="ECO:0007669"/>
    <property type="project" value="InterPro"/>
</dbReference>
<gene>
    <name evidence="7" type="ORF">LTR97_007541</name>
</gene>
<dbReference type="InterPro" id="IPR044611">
    <property type="entry name" value="E3A/B/C-like"/>
</dbReference>
<keyword evidence="3" id="KW-0808">Transferase</keyword>
<name>A0AAN7ZTE4_9PEZI</name>
<reference evidence="7" key="1">
    <citation type="submission" date="2023-08" db="EMBL/GenBank/DDBJ databases">
        <title>Black Yeasts Isolated from many extreme environments.</title>
        <authorList>
            <person name="Coleine C."/>
            <person name="Stajich J.E."/>
            <person name="Selbmann L."/>
        </authorList>
    </citation>
    <scope>NUCLEOTIDE SEQUENCE</scope>
    <source>
        <strain evidence="7">CCFEE 5810</strain>
    </source>
</reference>
<dbReference type="AlphaFoldDB" id="A0AAN7ZTE4"/>
<evidence type="ECO:0000259" key="6">
    <source>
        <dbReference type="PROSITE" id="PS50237"/>
    </source>
</evidence>
<protein>
    <recommendedName>
        <fullName evidence="2">HECT-type E3 ubiquitin transferase</fullName>
        <ecNumber evidence="2">2.3.2.26</ecNumber>
    </recommendedName>
</protein>
<dbReference type="EMBL" id="JAVRQU010000011">
    <property type="protein sequence ID" value="KAK5697403.1"/>
    <property type="molecule type" value="Genomic_DNA"/>
</dbReference>
<proteinExistence type="predicted"/>
<dbReference type="GO" id="GO:0061630">
    <property type="term" value="F:ubiquitin protein ligase activity"/>
    <property type="evidence" value="ECO:0007669"/>
    <property type="project" value="UniProtKB-EC"/>
</dbReference>
<keyword evidence="4 5" id="KW-0833">Ubl conjugation pathway</keyword>
<dbReference type="InterPro" id="IPR042556">
    <property type="entry name" value="AZUL_sf"/>
</dbReference>
<dbReference type="Gene3D" id="3.30.2160.10">
    <property type="entry name" value="Hect, E3 ligase catalytic domain"/>
    <property type="match status" value="1"/>
</dbReference>
<evidence type="ECO:0000256" key="3">
    <source>
        <dbReference type="ARBA" id="ARBA00022679"/>
    </source>
</evidence>
<dbReference type="SMART" id="SM00119">
    <property type="entry name" value="HECTc"/>
    <property type="match status" value="1"/>
</dbReference>
<accession>A0AAN7ZTE4</accession>
<dbReference type="InterPro" id="IPR000569">
    <property type="entry name" value="HECT_dom"/>
</dbReference>